<dbReference type="Proteomes" id="UP001152531">
    <property type="component" value="Unassembled WGS sequence"/>
</dbReference>
<evidence type="ECO:0000313" key="2">
    <source>
        <dbReference type="Proteomes" id="UP001152531"/>
    </source>
</evidence>
<dbReference type="EMBL" id="CALSDN010000010">
    <property type="protein sequence ID" value="CAH6722579.1"/>
    <property type="molecule type" value="Genomic_DNA"/>
</dbReference>
<evidence type="ECO:0000313" key="1">
    <source>
        <dbReference type="EMBL" id="CAH6722579.1"/>
    </source>
</evidence>
<keyword evidence="2" id="KW-1185">Reference proteome</keyword>
<accession>A0ACA9YCE3</accession>
<name>A0ACA9YCE3_9ASCO</name>
<sequence length="380" mass="42817">MNFSFFYLISLICCYPCKRDDNYGNYSTSITPIQTETPQYDVYELADDLSDQLVWLFFANGTYTWSDNCSSTVNPVVWQVAIAGEVMANTKDSNNLDRATSALKNYRNSTGGYSASMAKNGDIYTDDNAQISWVFTSAYSDTRTESYLEEAKSIIDLIRDHESPNQKGGIYWSINGEYISSISCLETAVAALRYNALSKNDDYVKLAKRAIIYILDNLVDEKDGFIYDGKYPDGSINYGKLTYTIGVLISGCAYLDQLGDTEKNWKAIAVEFGVKFISGGTLNNQFFSDGHINDIIERSHLVFMGLADLLSFTTPSTSYQKQAYDDFKQLIVREARNFRDNNEEIFESNRCPNSSEYGTLIKYASLAQVFKSVSRVVSRI</sequence>
<proteinExistence type="predicted"/>
<reference evidence="1" key="1">
    <citation type="submission" date="2022-06" db="EMBL/GenBank/DDBJ databases">
        <authorList>
            <person name="Legras J.-L."/>
            <person name="Devillers H."/>
            <person name="Grondin C."/>
        </authorList>
    </citation>
    <scope>NUCLEOTIDE SEQUENCE</scope>
    <source>
        <strain evidence="1">CLIB 1444</strain>
    </source>
</reference>
<organism evidence="1 2">
    <name type="scientific">[Candida] jaroonii</name>
    <dbReference type="NCBI Taxonomy" id="467808"/>
    <lineage>
        <taxon>Eukaryota</taxon>
        <taxon>Fungi</taxon>
        <taxon>Dikarya</taxon>
        <taxon>Ascomycota</taxon>
        <taxon>Saccharomycotina</taxon>
        <taxon>Pichiomycetes</taxon>
        <taxon>Debaryomycetaceae</taxon>
        <taxon>Yamadazyma</taxon>
    </lineage>
</organism>
<comment type="caution">
    <text evidence="1">The sequence shown here is derived from an EMBL/GenBank/DDBJ whole genome shotgun (WGS) entry which is preliminary data.</text>
</comment>
<gene>
    <name evidence="1" type="ORF">CLIB1444_10S01640</name>
</gene>
<protein>
    <submittedName>
        <fullName evidence="1">Uncharacterized protein</fullName>
    </submittedName>
</protein>